<evidence type="ECO:0000256" key="1">
    <source>
        <dbReference type="SAM" id="Phobius"/>
    </source>
</evidence>
<keyword evidence="1" id="KW-0472">Membrane</keyword>
<reference evidence="4 5" key="1">
    <citation type="submission" date="2019-11" db="EMBL/GenBank/DDBJ databases">
        <title>First report of rice panicle blight caused by Xanthomonas sp. in Iran.</title>
        <authorList>
            <person name="Mirghasempour S.A."/>
            <person name="Huang S."/>
            <person name="Brady C.L."/>
            <person name="Studholme D.J."/>
        </authorList>
    </citation>
    <scope>NUCLEOTIDE SEQUENCE [LARGE SCALE GENOMIC DNA]</scope>
    <source>
        <strain evidence="2 5">ASD011</strain>
        <strain evidence="4">SAM114</strain>
    </source>
</reference>
<dbReference type="AlphaFoldDB" id="A0A6N7QHH5"/>
<dbReference type="Proteomes" id="UP000437931">
    <property type="component" value="Unassembled WGS sequence"/>
</dbReference>
<organism evidence="2 5">
    <name type="scientific">Xanthomonas sontii</name>
    <dbReference type="NCBI Taxonomy" id="2650745"/>
    <lineage>
        <taxon>Bacteria</taxon>
        <taxon>Pseudomonadati</taxon>
        <taxon>Pseudomonadota</taxon>
        <taxon>Gammaproteobacteria</taxon>
        <taxon>Lysobacterales</taxon>
        <taxon>Lysobacteraceae</taxon>
        <taxon>Xanthomonas</taxon>
    </lineage>
</organism>
<keyword evidence="1" id="KW-0812">Transmembrane</keyword>
<dbReference type="EMBL" id="WJPM01000025">
    <property type="protein sequence ID" value="MRH76914.1"/>
    <property type="molecule type" value="Genomic_DNA"/>
</dbReference>
<evidence type="ECO:0000313" key="4">
    <source>
        <dbReference type="Proteomes" id="UP000437931"/>
    </source>
</evidence>
<proteinExistence type="predicted"/>
<evidence type="ECO:0008006" key="6">
    <source>
        <dbReference type="Google" id="ProtNLM"/>
    </source>
</evidence>
<comment type="caution">
    <text evidence="2">The sequence shown here is derived from an EMBL/GenBank/DDBJ whole genome shotgun (WGS) entry which is preliminary data.</text>
</comment>
<dbReference type="Proteomes" id="UP000439314">
    <property type="component" value="Unassembled WGS sequence"/>
</dbReference>
<feature type="transmembrane region" description="Helical" evidence="1">
    <location>
        <begin position="6"/>
        <end position="23"/>
    </location>
</feature>
<name>A0A6N7QHH5_9XANT</name>
<accession>A0A6N7QHH5</accession>
<evidence type="ECO:0000313" key="5">
    <source>
        <dbReference type="Proteomes" id="UP000439314"/>
    </source>
</evidence>
<keyword evidence="1" id="KW-1133">Transmembrane helix</keyword>
<feature type="transmembrane region" description="Helical" evidence="1">
    <location>
        <begin position="67"/>
        <end position="84"/>
    </location>
</feature>
<dbReference type="Pfam" id="PF07301">
    <property type="entry name" value="DUF1453"/>
    <property type="match status" value="1"/>
</dbReference>
<feature type="transmembrane region" description="Helical" evidence="1">
    <location>
        <begin position="44"/>
        <end position="61"/>
    </location>
</feature>
<dbReference type="InterPro" id="IPR058247">
    <property type="entry name" value="DUF1453"/>
</dbReference>
<protein>
    <recommendedName>
        <fullName evidence="6">DUF1453 domain-containing protein</fullName>
    </recommendedName>
</protein>
<dbReference type="EMBL" id="WJPN01000025">
    <property type="protein sequence ID" value="MRH02617.1"/>
    <property type="molecule type" value="Genomic_DNA"/>
</dbReference>
<sequence>MAANGIALLTPYLATAGVGWLYYRRIRRYFGRQPWQPRRTGVRLGFLLLVAGLLTWLAVQLPAVRLGMALGAVGGAALGAFALHHTRIELQDGARWYTPNPWIGAALSVLLLGRLAWRWASGAFAGGSAETLQNASPLTMSIAAALIAYGLVYAAGLLVRMRSLTPAA</sequence>
<gene>
    <name evidence="2" type="ORF">GIY21_20150</name>
    <name evidence="3" type="ORF">GIY22_19990</name>
</gene>
<dbReference type="RefSeq" id="WP_148829653.1">
    <property type="nucleotide sequence ID" value="NZ_CP132342.1"/>
</dbReference>
<keyword evidence="4" id="KW-1185">Reference proteome</keyword>
<feature type="transmembrane region" description="Helical" evidence="1">
    <location>
        <begin position="137"/>
        <end position="159"/>
    </location>
</feature>
<reference evidence="3" key="2">
    <citation type="journal article" date="2020" name="Plant Dis.">
        <title>A Grain Rot of Rice in Iran Caused by a Xanthomonas Strain Closely Related to X. sacchari.</title>
        <authorList>
            <person name="Mirghasempour S.A."/>
            <person name="Huang S."/>
            <person name="Studholme D.J."/>
            <person name="Brady C.L."/>
        </authorList>
    </citation>
    <scope>NUCLEOTIDE SEQUENCE</scope>
    <source>
        <strain evidence="3">SAM114</strain>
    </source>
</reference>
<evidence type="ECO:0000313" key="2">
    <source>
        <dbReference type="EMBL" id="MRH02617.1"/>
    </source>
</evidence>
<evidence type="ECO:0000313" key="3">
    <source>
        <dbReference type="EMBL" id="MRH76914.1"/>
    </source>
</evidence>
<feature type="transmembrane region" description="Helical" evidence="1">
    <location>
        <begin position="96"/>
        <end position="117"/>
    </location>
</feature>